<feature type="region of interest" description="Disordered" evidence="11">
    <location>
        <begin position="279"/>
        <end position="300"/>
    </location>
</feature>
<dbReference type="InterPro" id="IPR011009">
    <property type="entry name" value="Kinase-like_dom_sf"/>
</dbReference>
<feature type="compositionally biased region" description="Low complexity" evidence="11">
    <location>
        <begin position="394"/>
        <end position="453"/>
    </location>
</feature>
<dbReference type="Gene3D" id="1.10.510.10">
    <property type="entry name" value="Transferase(Phosphotransferase) domain 1"/>
    <property type="match status" value="1"/>
</dbReference>
<dbReference type="CDD" id="cd06577">
    <property type="entry name" value="PASTA_pknB"/>
    <property type="match status" value="1"/>
</dbReference>
<keyword evidence="5 10" id="KW-0547">Nucleotide-binding</keyword>
<dbReference type="Pfam" id="PF03793">
    <property type="entry name" value="PASTA"/>
    <property type="match status" value="1"/>
</dbReference>
<feature type="domain" description="PASTA" evidence="14">
    <location>
        <begin position="456"/>
        <end position="520"/>
    </location>
</feature>
<comment type="catalytic activity">
    <reaction evidence="8">
        <text>L-threonyl-[protein] + ATP = O-phospho-L-threonyl-[protein] + ADP + H(+)</text>
        <dbReference type="Rhea" id="RHEA:46608"/>
        <dbReference type="Rhea" id="RHEA-COMP:11060"/>
        <dbReference type="Rhea" id="RHEA-COMP:11605"/>
        <dbReference type="ChEBI" id="CHEBI:15378"/>
        <dbReference type="ChEBI" id="CHEBI:30013"/>
        <dbReference type="ChEBI" id="CHEBI:30616"/>
        <dbReference type="ChEBI" id="CHEBI:61977"/>
        <dbReference type="ChEBI" id="CHEBI:456216"/>
        <dbReference type="EC" id="2.7.11.1"/>
    </reaction>
</comment>
<sequence>MLQRGVTLDERYVLREPVGRGGMGEVWRADDTVLGRVVAVKVLLSNLSGDTEFAERFYAEARAMAALSDPNIVEVYDYGQAFGMAYLVMQFVPGESLRAVLRRTGPLPAHEVMNLVTQAGRALHHAHVNGFVHRDVKPGNLLIRPDGRLILTDFGIARSIAATRLTQSGFIVGTPSYLAPEQFAGAPSGPAADIYALGVVAYECLTLRPPFVGDTPAALAAMQVRNEPPPLPPSVPESVRTVVMRALEKEPWQRWSTAAAMADAAVAAAAGAVVPWTRERRPGSAPAEPGPAPMGSSGRLAVPPTATSGRMIAPATGPTVPMGSTSPDIAAPPMVPIIPAAPVGVSPRAQISRTGRRRVVLVAGAGLLIAALVGWATLVAMRPDRVVAAPPGATSSSQPTPSRSPSAGVTTSTPPTTTAAAPRTAPARTTTRAPVVSVRTTTKVTTRAPATTPTPGPGQVSVPNVIAQYEYAADYVIRGATLQPEFTYVDDPVKCYVVAQDPPAGSIVPKNSRVVMTVARYSTTCQPGVG</sequence>
<evidence type="ECO:0000256" key="10">
    <source>
        <dbReference type="PROSITE-ProRule" id="PRU10141"/>
    </source>
</evidence>
<dbReference type="PROSITE" id="PS51178">
    <property type="entry name" value="PASTA"/>
    <property type="match status" value="1"/>
</dbReference>
<evidence type="ECO:0000256" key="1">
    <source>
        <dbReference type="ARBA" id="ARBA00012513"/>
    </source>
</evidence>
<evidence type="ECO:0000259" key="13">
    <source>
        <dbReference type="PROSITE" id="PS50011"/>
    </source>
</evidence>
<evidence type="ECO:0000256" key="2">
    <source>
        <dbReference type="ARBA" id="ARBA00022527"/>
    </source>
</evidence>
<keyword evidence="12" id="KW-0472">Membrane</keyword>
<accession>A0ABP4Y391</accession>
<dbReference type="InterPro" id="IPR008271">
    <property type="entry name" value="Ser/Thr_kinase_AS"/>
</dbReference>
<keyword evidence="3" id="KW-0808">Transferase</keyword>
<evidence type="ECO:0000256" key="6">
    <source>
        <dbReference type="ARBA" id="ARBA00022777"/>
    </source>
</evidence>
<dbReference type="Proteomes" id="UP001500218">
    <property type="component" value="Unassembled WGS sequence"/>
</dbReference>
<dbReference type="SMART" id="SM00220">
    <property type="entry name" value="S_TKc"/>
    <property type="match status" value="1"/>
</dbReference>
<gene>
    <name evidence="15" type="ORF">GCM10009682_19870</name>
</gene>
<evidence type="ECO:0000313" key="15">
    <source>
        <dbReference type="EMBL" id="GAA1798315.1"/>
    </source>
</evidence>
<dbReference type="PROSITE" id="PS00108">
    <property type="entry name" value="PROTEIN_KINASE_ST"/>
    <property type="match status" value="1"/>
</dbReference>
<keyword evidence="7 10" id="KW-0067">ATP-binding</keyword>
<keyword evidence="4" id="KW-0677">Repeat</keyword>
<feature type="compositionally biased region" description="Low complexity" evidence="11">
    <location>
        <begin position="283"/>
        <end position="298"/>
    </location>
</feature>
<evidence type="ECO:0000256" key="3">
    <source>
        <dbReference type="ARBA" id="ARBA00022679"/>
    </source>
</evidence>
<dbReference type="Gene3D" id="3.30.200.20">
    <property type="entry name" value="Phosphorylase Kinase, domain 1"/>
    <property type="match status" value="1"/>
</dbReference>
<evidence type="ECO:0000259" key="14">
    <source>
        <dbReference type="PROSITE" id="PS51178"/>
    </source>
</evidence>
<keyword evidence="16" id="KW-1185">Reference proteome</keyword>
<dbReference type="InterPro" id="IPR005543">
    <property type="entry name" value="PASTA_dom"/>
</dbReference>
<dbReference type="PANTHER" id="PTHR43289:SF6">
    <property type="entry name" value="SERINE_THREONINE-PROTEIN KINASE NEKL-3"/>
    <property type="match status" value="1"/>
</dbReference>
<comment type="catalytic activity">
    <reaction evidence="9">
        <text>L-seryl-[protein] + ATP = O-phospho-L-seryl-[protein] + ADP + H(+)</text>
        <dbReference type="Rhea" id="RHEA:17989"/>
        <dbReference type="Rhea" id="RHEA-COMP:9863"/>
        <dbReference type="Rhea" id="RHEA-COMP:11604"/>
        <dbReference type="ChEBI" id="CHEBI:15378"/>
        <dbReference type="ChEBI" id="CHEBI:29999"/>
        <dbReference type="ChEBI" id="CHEBI:30616"/>
        <dbReference type="ChEBI" id="CHEBI:83421"/>
        <dbReference type="ChEBI" id="CHEBI:456216"/>
        <dbReference type="EC" id="2.7.11.1"/>
    </reaction>
</comment>
<keyword evidence="2" id="KW-0723">Serine/threonine-protein kinase</keyword>
<feature type="domain" description="Protein kinase" evidence="13">
    <location>
        <begin position="12"/>
        <end position="266"/>
    </location>
</feature>
<evidence type="ECO:0000256" key="5">
    <source>
        <dbReference type="ARBA" id="ARBA00022741"/>
    </source>
</evidence>
<proteinExistence type="predicted"/>
<evidence type="ECO:0000256" key="9">
    <source>
        <dbReference type="ARBA" id="ARBA00048679"/>
    </source>
</evidence>
<keyword evidence="6" id="KW-0418">Kinase</keyword>
<evidence type="ECO:0000256" key="11">
    <source>
        <dbReference type="SAM" id="MobiDB-lite"/>
    </source>
</evidence>
<dbReference type="PROSITE" id="PS00107">
    <property type="entry name" value="PROTEIN_KINASE_ATP"/>
    <property type="match status" value="1"/>
</dbReference>
<keyword evidence="12" id="KW-0812">Transmembrane</keyword>
<dbReference type="SUPFAM" id="SSF56112">
    <property type="entry name" value="Protein kinase-like (PK-like)"/>
    <property type="match status" value="1"/>
</dbReference>
<comment type="caution">
    <text evidence="15">The sequence shown here is derived from an EMBL/GenBank/DDBJ whole genome shotgun (WGS) entry which is preliminary data.</text>
</comment>
<reference evidence="16" key="1">
    <citation type="journal article" date="2019" name="Int. J. Syst. Evol. Microbiol.">
        <title>The Global Catalogue of Microorganisms (GCM) 10K type strain sequencing project: providing services to taxonomists for standard genome sequencing and annotation.</title>
        <authorList>
            <consortium name="The Broad Institute Genomics Platform"/>
            <consortium name="The Broad Institute Genome Sequencing Center for Infectious Disease"/>
            <person name="Wu L."/>
            <person name="Ma J."/>
        </authorList>
    </citation>
    <scope>NUCLEOTIDE SEQUENCE [LARGE SCALE GENOMIC DNA]</scope>
    <source>
        <strain evidence="16">JCM 13250</strain>
    </source>
</reference>
<dbReference type="PANTHER" id="PTHR43289">
    <property type="entry name" value="MITOGEN-ACTIVATED PROTEIN KINASE KINASE KINASE 20-RELATED"/>
    <property type="match status" value="1"/>
</dbReference>
<evidence type="ECO:0000313" key="16">
    <source>
        <dbReference type="Proteomes" id="UP001500218"/>
    </source>
</evidence>
<dbReference type="Pfam" id="PF00069">
    <property type="entry name" value="Pkinase"/>
    <property type="match status" value="1"/>
</dbReference>
<feature type="binding site" evidence="10">
    <location>
        <position position="41"/>
    </location>
    <ligand>
        <name>ATP</name>
        <dbReference type="ChEBI" id="CHEBI:30616"/>
    </ligand>
</feature>
<feature type="transmembrane region" description="Helical" evidence="12">
    <location>
        <begin position="359"/>
        <end position="381"/>
    </location>
</feature>
<dbReference type="CDD" id="cd14014">
    <property type="entry name" value="STKc_PknB_like"/>
    <property type="match status" value="1"/>
</dbReference>
<dbReference type="InterPro" id="IPR000719">
    <property type="entry name" value="Prot_kinase_dom"/>
</dbReference>
<protein>
    <recommendedName>
        <fullName evidence="1">non-specific serine/threonine protein kinase</fullName>
        <ecNumber evidence="1">2.7.11.1</ecNumber>
    </recommendedName>
</protein>
<evidence type="ECO:0000256" key="4">
    <source>
        <dbReference type="ARBA" id="ARBA00022737"/>
    </source>
</evidence>
<keyword evidence="12" id="KW-1133">Transmembrane helix</keyword>
<evidence type="ECO:0000256" key="12">
    <source>
        <dbReference type="SAM" id="Phobius"/>
    </source>
</evidence>
<dbReference type="PROSITE" id="PS50011">
    <property type="entry name" value="PROTEIN_KINASE_DOM"/>
    <property type="match status" value="1"/>
</dbReference>
<dbReference type="EMBL" id="BAAALT010000053">
    <property type="protein sequence ID" value="GAA1798315.1"/>
    <property type="molecule type" value="Genomic_DNA"/>
</dbReference>
<evidence type="ECO:0000256" key="7">
    <source>
        <dbReference type="ARBA" id="ARBA00022840"/>
    </source>
</evidence>
<name>A0ABP4Y391_9ACTN</name>
<organism evidence="15 16">
    <name type="scientific">Luedemannella flava</name>
    <dbReference type="NCBI Taxonomy" id="349316"/>
    <lineage>
        <taxon>Bacteria</taxon>
        <taxon>Bacillati</taxon>
        <taxon>Actinomycetota</taxon>
        <taxon>Actinomycetes</taxon>
        <taxon>Micromonosporales</taxon>
        <taxon>Micromonosporaceae</taxon>
        <taxon>Luedemannella</taxon>
    </lineage>
</organism>
<evidence type="ECO:0000256" key="8">
    <source>
        <dbReference type="ARBA" id="ARBA00047899"/>
    </source>
</evidence>
<dbReference type="Gene3D" id="3.30.10.20">
    <property type="match status" value="1"/>
</dbReference>
<feature type="region of interest" description="Disordered" evidence="11">
    <location>
        <begin position="389"/>
        <end position="459"/>
    </location>
</feature>
<dbReference type="EC" id="2.7.11.1" evidence="1"/>
<dbReference type="InterPro" id="IPR017441">
    <property type="entry name" value="Protein_kinase_ATP_BS"/>
</dbReference>